<accession>A0A0E9M1U2</accession>
<evidence type="ECO:0000313" key="3">
    <source>
        <dbReference type="EMBL" id="GAO31449.1"/>
    </source>
</evidence>
<dbReference type="EMBL" id="BAZW01000048">
    <property type="protein sequence ID" value="GAO31449.1"/>
    <property type="molecule type" value="Genomic_DNA"/>
</dbReference>
<dbReference type="InterPro" id="IPR001173">
    <property type="entry name" value="Glyco_trans_2-like"/>
</dbReference>
<feature type="transmembrane region" description="Helical" evidence="1">
    <location>
        <begin position="284"/>
        <end position="301"/>
    </location>
</feature>
<feature type="domain" description="Glycosyltransferase 2-like" evidence="2">
    <location>
        <begin position="48"/>
        <end position="176"/>
    </location>
</feature>
<dbReference type="Proteomes" id="UP000032900">
    <property type="component" value="Unassembled WGS sequence"/>
</dbReference>
<dbReference type="STRING" id="1236989.JCM15548_13810"/>
<dbReference type="SUPFAM" id="SSF53448">
    <property type="entry name" value="Nucleotide-diphospho-sugar transferases"/>
    <property type="match status" value="1"/>
</dbReference>
<evidence type="ECO:0000259" key="2">
    <source>
        <dbReference type="Pfam" id="PF00535"/>
    </source>
</evidence>
<evidence type="ECO:0000256" key="1">
    <source>
        <dbReference type="SAM" id="Phobius"/>
    </source>
</evidence>
<reference evidence="3 4" key="1">
    <citation type="journal article" date="2015" name="Microbes Environ.">
        <title>Distribution and evolution of nitrogen fixation genes in the phylum bacteroidetes.</title>
        <authorList>
            <person name="Inoue J."/>
            <person name="Oshima K."/>
            <person name="Suda W."/>
            <person name="Sakamoto M."/>
            <person name="Iino T."/>
            <person name="Noda S."/>
            <person name="Hongoh Y."/>
            <person name="Hattori M."/>
            <person name="Ohkuma M."/>
        </authorList>
    </citation>
    <scope>NUCLEOTIDE SEQUENCE [LARGE SCALE GENOMIC DNA]</scope>
    <source>
        <strain evidence="3">JCM 15548</strain>
    </source>
</reference>
<dbReference type="GO" id="GO:0016740">
    <property type="term" value="F:transferase activity"/>
    <property type="evidence" value="ECO:0007669"/>
    <property type="project" value="UniProtKB-KW"/>
</dbReference>
<keyword evidence="3" id="KW-0808">Transferase</keyword>
<keyword evidence="1" id="KW-0472">Membrane</keyword>
<comment type="caution">
    <text evidence="3">The sequence shown here is derived from an EMBL/GenBank/DDBJ whole genome shotgun (WGS) entry which is preliminary data.</text>
</comment>
<organism evidence="3 4">
    <name type="scientific">Geofilum rubicundum JCM 15548</name>
    <dbReference type="NCBI Taxonomy" id="1236989"/>
    <lineage>
        <taxon>Bacteria</taxon>
        <taxon>Pseudomonadati</taxon>
        <taxon>Bacteroidota</taxon>
        <taxon>Bacteroidia</taxon>
        <taxon>Marinilabiliales</taxon>
        <taxon>Marinilabiliaceae</taxon>
        <taxon>Geofilum</taxon>
    </lineage>
</organism>
<keyword evidence="4" id="KW-1185">Reference proteome</keyword>
<sequence length="370" mass="42292">MDVGEIISWVFMAMLLLRFGVVLVNWATPVHLSDKLGLVSADSAPLVSILIPARNEAHNLPSLLSDIKKLDYPHLEVLVCNDHSTDGTPEVLKEYAADWAGLNYFDSDPLPEGWMGKNFACHQLAQRASGDWLLFLDADVRLKRDAICRALADARRKGVSLLSVFPQQIMKTKGERQTVPVMNWILLSMLPLVAVRLPWFSALAAANGQFMLFEASVYRRHEWHRQVWNQNVDDIVIARTMKRQGQSIVVLTGDEDVLCRMYTTREEAIQGFARNMHHFFGGHRLWMTWFVILAWIRMPYFALAGHWWFLAASVLMVVGMKMGVAVISRQSIKMALFLHYGHLWSMTGMALTNLRNRKQVIWKGRIYKKA</sequence>
<dbReference type="Gene3D" id="3.90.550.10">
    <property type="entry name" value="Spore Coat Polysaccharide Biosynthesis Protein SpsA, Chain A"/>
    <property type="match status" value="1"/>
</dbReference>
<keyword evidence="1" id="KW-1133">Transmembrane helix</keyword>
<dbReference type="PANTHER" id="PTHR43646:SF3">
    <property type="entry name" value="SLR1566 PROTEIN"/>
    <property type="match status" value="1"/>
</dbReference>
<proteinExistence type="predicted"/>
<keyword evidence="1" id="KW-0812">Transmembrane</keyword>
<feature type="transmembrane region" description="Helical" evidence="1">
    <location>
        <begin position="307"/>
        <end position="327"/>
    </location>
</feature>
<dbReference type="AlphaFoldDB" id="A0A0E9M1U2"/>
<evidence type="ECO:0000313" key="4">
    <source>
        <dbReference type="Proteomes" id="UP000032900"/>
    </source>
</evidence>
<dbReference type="Pfam" id="PF00535">
    <property type="entry name" value="Glycos_transf_2"/>
    <property type="match status" value="1"/>
</dbReference>
<gene>
    <name evidence="3" type="ORF">JCM15548_13810</name>
</gene>
<dbReference type="PANTHER" id="PTHR43646">
    <property type="entry name" value="GLYCOSYLTRANSFERASE"/>
    <property type="match status" value="1"/>
</dbReference>
<feature type="transmembrane region" description="Helical" evidence="1">
    <location>
        <begin position="6"/>
        <end position="27"/>
    </location>
</feature>
<dbReference type="InterPro" id="IPR029044">
    <property type="entry name" value="Nucleotide-diphossugar_trans"/>
</dbReference>
<protein>
    <submittedName>
        <fullName evidence="3">Glycosyltransferase in Chlorophyll a cluster</fullName>
    </submittedName>
</protein>
<name>A0A0E9M1U2_9BACT</name>
<dbReference type="RefSeq" id="WP_162198266.1">
    <property type="nucleotide sequence ID" value="NZ_BAZW01000048.1"/>
</dbReference>